<sequence length="364" mass="39522">MDNSSSSDNASFEDLRPVVVDPVTVVQPEVKLHQGRLKPTVASARPDEDEGRLPQGYQDRLWAALEHRLQPSLPDAEDDDNTCAAPSDCGHMIKDTKRVSDGCCMSLFKRAIRTSFSPEGVNRRVNYQNQKRPAPADGLQTGKRRAEGHISTKQLLKRAKAAAVDGEAILAAAKQYALAAAMLQPADSSCSDGDTTEPYKTVTRVLRGLTPNAILTGNMRPAQHKHWKLSAVESGPSGSQQHGTATSADAEHCSCHTLEQTGLSAGATRKGGTKTRREASLVARAGGGAAKAKLRNAQNSGEGTPQSVPDGTEKLSEEERRIRRRAKKLRQKLAQETDPERKAREQQKRAKRRTLKKAKLSQTA</sequence>
<evidence type="ECO:0000256" key="1">
    <source>
        <dbReference type="SAM" id="MobiDB-lite"/>
    </source>
</evidence>
<keyword evidence="3" id="KW-1185">Reference proteome</keyword>
<evidence type="ECO:0000313" key="3">
    <source>
        <dbReference type="Proteomes" id="UP001314263"/>
    </source>
</evidence>
<gene>
    <name evidence="2" type="ORF">CVIRNUC_004875</name>
</gene>
<accession>A0AAV1I3X2</accession>
<organism evidence="2 3">
    <name type="scientific">Coccomyxa viridis</name>
    <dbReference type="NCBI Taxonomy" id="1274662"/>
    <lineage>
        <taxon>Eukaryota</taxon>
        <taxon>Viridiplantae</taxon>
        <taxon>Chlorophyta</taxon>
        <taxon>core chlorophytes</taxon>
        <taxon>Trebouxiophyceae</taxon>
        <taxon>Trebouxiophyceae incertae sedis</taxon>
        <taxon>Coccomyxaceae</taxon>
        <taxon>Coccomyxa</taxon>
    </lineage>
</organism>
<proteinExistence type="predicted"/>
<comment type="caution">
    <text evidence="2">The sequence shown here is derived from an EMBL/GenBank/DDBJ whole genome shotgun (WGS) entry which is preliminary data.</text>
</comment>
<feature type="compositionally biased region" description="Basic and acidic residues" evidence="1">
    <location>
        <begin position="311"/>
        <end position="321"/>
    </location>
</feature>
<feature type="region of interest" description="Disordered" evidence="1">
    <location>
        <begin position="227"/>
        <end position="250"/>
    </location>
</feature>
<feature type="region of interest" description="Disordered" evidence="1">
    <location>
        <begin position="283"/>
        <end position="364"/>
    </location>
</feature>
<dbReference type="Proteomes" id="UP001314263">
    <property type="component" value="Unassembled WGS sequence"/>
</dbReference>
<name>A0AAV1I3X2_9CHLO</name>
<dbReference type="EMBL" id="CAUYUE010000006">
    <property type="protein sequence ID" value="CAK0779866.1"/>
    <property type="molecule type" value="Genomic_DNA"/>
</dbReference>
<protein>
    <submittedName>
        <fullName evidence="2">Uncharacterized protein</fullName>
    </submittedName>
</protein>
<reference evidence="2 3" key="1">
    <citation type="submission" date="2023-10" db="EMBL/GenBank/DDBJ databases">
        <authorList>
            <person name="Maclean D."/>
            <person name="Macfadyen A."/>
        </authorList>
    </citation>
    <scope>NUCLEOTIDE SEQUENCE [LARGE SCALE GENOMIC DNA]</scope>
</reference>
<dbReference type="AlphaFoldDB" id="A0AAV1I3X2"/>
<feature type="compositionally biased region" description="Polar residues" evidence="1">
    <location>
        <begin position="296"/>
        <end position="309"/>
    </location>
</feature>
<feature type="compositionally biased region" description="Basic residues" evidence="1">
    <location>
        <begin position="322"/>
        <end position="331"/>
    </location>
</feature>
<evidence type="ECO:0000313" key="2">
    <source>
        <dbReference type="EMBL" id="CAK0779866.1"/>
    </source>
</evidence>
<feature type="compositionally biased region" description="Basic residues" evidence="1">
    <location>
        <begin position="349"/>
        <end position="364"/>
    </location>
</feature>
<feature type="compositionally biased region" description="Basic and acidic residues" evidence="1">
    <location>
        <begin position="333"/>
        <end position="348"/>
    </location>
</feature>
<feature type="compositionally biased region" description="Polar residues" evidence="1">
    <location>
        <begin position="236"/>
        <end position="247"/>
    </location>
</feature>